<dbReference type="Gene3D" id="3.10.620.30">
    <property type="match status" value="1"/>
</dbReference>
<dbReference type="Proteomes" id="UP000298358">
    <property type="component" value="Unassembled WGS sequence"/>
</dbReference>
<dbReference type="OrthoDB" id="5438043at2"/>
<organism evidence="2 3">
    <name type="scientific">Microbacterium paludicola</name>
    <dbReference type="NCBI Taxonomy" id="300019"/>
    <lineage>
        <taxon>Bacteria</taxon>
        <taxon>Bacillati</taxon>
        <taxon>Actinomycetota</taxon>
        <taxon>Actinomycetes</taxon>
        <taxon>Micrococcales</taxon>
        <taxon>Microbacteriaceae</taxon>
        <taxon>Microbacterium</taxon>
    </lineage>
</organism>
<gene>
    <name evidence="2" type="ORF">E4U02_01180</name>
</gene>
<evidence type="ECO:0000313" key="3">
    <source>
        <dbReference type="Proteomes" id="UP000298358"/>
    </source>
</evidence>
<dbReference type="SMART" id="SM00460">
    <property type="entry name" value="TGc"/>
    <property type="match status" value="1"/>
</dbReference>
<dbReference type="SUPFAM" id="SSF54001">
    <property type="entry name" value="Cysteine proteinases"/>
    <property type="match status" value="1"/>
</dbReference>
<name>A0A4Y9G0V3_9MICO</name>
<proteinExistence type="predicted"/>
<accession>A0A4Y9G0V3</accession>
<feature type="domain" description="Transglutaminase-like" evidence="1">
    <location>
        <begin position="152"/>
        <end position="212"/>
    </location>
</feature>
<dbReference type="AlphaFoldDB" id="A0A4Y9G0V3"/>
<sequence>MTARDIRVTLDIEVQTPSELEMQIAVAHVPGIEVDEALEVTLDGARVDVEELVDPLGGRIHRMQLGAGELRVAYRAAVEDPGTPVAVAPHDRSVYLRPSRYAESDRFLALVGSQFDRGRTPAELVDDVVAFVASRLRYVPGVSDVNDSAIDTLLDGAGVCRDYAHLTIAILRALGIPARLAAVYAPGLSPMDFHAVVEAIVDDEWIVVDATRLAPRQTLVRIATGRDAADTAFLDNHGGSILLRSYGILATARGSLPVDDGTQRLRLA</sequence>
<keyword evidence="3" id="KW-1185">Reference proteome</keyword>
<dbReference type="RefSeq" id="WP_135112353.1">
    <property type="nucleotide sequence ID" value="NZ_JADGLL010000002.1"/>
</dbReference>
<dbReference type="InterPro" id="IPR038765">
    <property type="entry name" value="Papain-like_cys_pep_sf"/>
</dbReference>
<dbReference type="Gene3D" id="2.60.40.2250">
    <property type="match status" value="1"/>
</dbReference>
<dbReference type="EMBL" id="SPQB01000002">
    <property type="protein sequence ID" value="TFU34300.1"/>
    <property type="molecule type" value="Genomic_DNA"/>
</dbReference>
<evidence type="ECO:0000259" key="1">
    <source>
        <dbReference type="SMART" id="SM00460"/>
    </source>
</evidence>
<dbReference type="InterPro" id="IPR002931">
    <property type="entry name" value="Transglutaminase-like"/>
</dbReference>
<reference evidence="2 3" key="1">
    <citation type="submission" date="2019-03" db="EMBL/GenBank/DDBJ databases">
        <title>Diversity of the mouse oral microbiome.</title>
        <authorList>
            <person name="Joseph S."/>
            <person name="Aduse-Opoku J."/>
            <person name="Curtis M."/>
            <person name="Wade W."/>
            <person name="Hashim A."/>
        </authorList>
    </citation>
    <scope>NUCLEOTIDE SEQUENCE [LARGE SCALE GENOMIC DNA]</scope>
    <source>
        <strain evidence="2 3">P1012</strain>
    </source>
</reference>
<evidence type="ECO:0000313" key="2">
    <source>
        <dbReference type="EMBL" id="TFU34300.1"/>
    </source>
</evidence>
<protein>
    <submittedName>
        <fullName evidence="2">Transglutaminase family protein</fullName>
    </submittedName>
</protein>
<dbReference type="PANTHER" id="PTHR33490:SF12">
    <property type="entry name" value="BLL5557 PROTEIN"/>
    <property type="match status" value="1"/>
</dbReference>
<comment type="caution">
    <text evidence="2">The sequence shown here is derived from an EMBL/GenBank/DDBJ whole genome shotgun (WGS) entry which is preliminary data.</text>
</comment>
<dbReference type="PANTHER" id="PTHR33490">
    <property type="entry name" value="BLR5614 PROTEIN-RELATED"/>
    <property type="match status" value="1"/>
</dbReference>
<dbReference type="Pfam" id="PF01841">
    <property type="entry name" value="Transglut_core"/>
    <property type="match status" value="1"/>
</dbReference>